<reference evidence="3" key="1">
    <citation type="submission" date="2022-12" db="EMBL/GenBank/DDBJ databases">
        <authorList>
            <person name="Petersen C."/>
        </authorList>
    </citation>
    <scope>NUCLEOTIDE SEQUENCE</scope>
    <source>
        <strain evidence="3">IBT 29677</strain>
    </source>
</reference>
<dbReference type="GO" id="GO:0035336">
    <property type="term" value="P:long-chain fatty-acyl-CoA metabolic process"/>
    <property type="evidence" value="ECO:0007669"/>
    <property type="project" value="TreeGrafter"/>
</dbReference>
<dbReference type="EMBL" id="JAPZBU010000011">
    <property type="protein sequence ID" value="KAJ5379545.1"/>
    <property type="molecule type" value="Genomic_DNA"/>
</dbReference>
<comment type="function">
    <text evidence="1">Catalyzes the reduction of fatty acyl-CoA to fatty alcohols.</text>
</comment>
<accession>A0A9W9SKC4</accession>
<name>A0A9W9SKC4_9EURO</name>
<gene>
    <name evidence="3" type="ORF">N7509_012664</name>
</gene>
<evidence type="ECO:0000313" key="3">
    <source>
        <dbReference type="EMBL" id="KAJ5379545.1"/>
    </source>
</evidence>
<dbReference type="PANTHER" id="PTHR11011:SF45">
    <property type="entry name" value="FATTY ACYL-COA REDUCTASE CG8306-RELATED"/>
    <property type="match status" value="1"/>
</dbReference>
<comment type="catalytic activity">
    <reaction evidence="1">
        <text>a long-chain fatty acyl-CoA + 2 NADPH + 2 H(+) = a long-chain primary fatty alcohol + 2 NADP(+) + CoA</text>
        <dbReference type="Rhea" id="RHEA:52716"/>
        <dbReference type="ChEBI" id="CHEBI:15378"/>
        <dbReference type="ChEBI" id="CHEBI:57287"/>
        <dbReference type="ChEBI" id="CHEBI:57783"/>
        <dbReference type="ChEBI" id="CHEBI:58349"/>
        <dbReference type="ChEBI" id="CHEBI:77396"/>
        <dbReference type="ChEBI" id="CHEBI:83139"/>
        <dbReference type="EC" id="1.2.1.84"/>
    </reaction>
</comment>
<feature type="domain" description="Thioester reductase (TE)" evidence="2">
    <location>
        <begin position="18"/>
        <end position="285"/>
    </location>
</feature>
<evidence type="ECO:0000256" key="1">
    <source>
        <dbReference type="RuleBase" id="RU363097"/>
    </source>
</evidence>
<dbReference type="SUPFAM" id="SSF51735">
    <property type="entry name" value="NAD(P)-binding Rossmann-fold domains"/>
    <property type="match status" value="1"/>
</dbReference>
<dbReference type="AlphaFoldDB" id="A0A9W9SKC4"/>
<dbReference type="RefSeq" id="XP_056483331.1">
    <property type="nucleotide sequence ID" value="XM_056637301.1"/>
</dbReference>
<dbReference type="EC" id="1.2.1.84" evidence="1"/>
<organism evidence="3 4">
    <name type="scientific">Penicillium cosmopolitanum</name>
    <dbReference type="NCBI Taxonomy" id="1131564"/>
    <lineage>
        <taxon>Eukaryota</taxon>
        <taxon>Fungi</taxon>
        <taxon>Dikarya</taxon>
        <taxon>Ascomycota</taxon>
        <taxon>Pezizomycotina</taxon>
        <taxon>Eurotiomycetes</taxon>
        <taxon>Eurotiomycetidae</taxon>
        <taxon>Eurotiales</taxon>
        <taxon>Aspergillaceae</taxon>
        <taxon>Penicillium</taxon>
    </lineage>
</organism>
<protein>
    <recommendedName>
        <fullName evidence="1">Fatty acyl-CoA reductase</fullName>
        <ecNumber evidence="1">1.2.1.84</ecNumber>
    </recommendedName>
</protein>
<dbReference type="InterPro" id="IPR026055">
    <property type="entry name" value="FAR"/>
</dbReference>
<dbReference type="Pfam" id="PF07993">
    <property type="entry name" value="NAD_binding_4"/>
    <property type="match status" value="1"/>
</dbReference>
<dbReference type="PANTHER" id="PTHR11011">
    <property type="entry name" value="MALE STERILITY PROTEIN 2-RELATED"/>
    <property type="match status" value="1"/>
</dbReference>
<keyword evidence="1" id="KW-0521">NADP</keyword>
<comment type="similarity">
    <text evidence="1">Belongs to the fatty acyl-CoA reductase family.</text>
</comment>
<evidence type="ECO:0000313" key="4">
    <source>
        <dbReference type="Proteomes" id="UP001147747"/>
    </source>
</evidence>
<proteinExistence type="inferred from homology"/>
<keyword evidence="1" id="KW-0560">Oxidoreductase</keyword>
<dbReference type="Gene3D" id="3.40.50.720">
    <property type="entry name" value="NAD(P)-binding Rossmann-like Domain"/>
    <property type="match status" value="1"/>
</dbReference>
<dbReference type="OrthoDB" id="429813at2759"/>
<dbReference type="GO" id="GO:0080019">
    <property type="term" value="F:alcohol-forming very long-chain fatty acyl-CoA reductase activity"/>
    <property type="evidence" value="ECO:0007669"/>
    <property type="project" value="InterPro"/>
</dbReference>
<keyword evidence="4" id="KW-1185">Reference proteome</keyword>
<dbReference type="InterPro" id="IPR036291">
    <property type="entry name" value="NAD(P)-bd_dom_sf"/>
</dbReference>
<dbReference type="GO" id="GO:0102965">
    <property type="term" value="F:alcohol-forming long-chain fatty acyl-CoA reductase activity"/>
    <property type="evidence" value="ECO:0007669"/>
    <property type="project" value="UniProtKB-EC"/>
</dbReference>
<keyword evidence="1" id="KW-0444">Lipid biosynthesis</keyword>
<dbReference type="GO" id="GO:0005777">
    <property type="term" value="C:peroxisome"/>
    <property type="evidence" value="ECO:0007669"/>
    <property type="project" value="TreeGrafter"/>
</dbReference>
<keyword evidence="1" id="KW-0443">Lipid metabolism</keyword>
<evidence type="ECO:0000259" key="2">
    <source>
        <dbReference type="Pfam" id="PF07993"/>
    </source>
</evidence>
<comment type="caution">
    <text evidence="3">The sequence shown here is derived from an EMBL/GenBank/DDBJ whole genome shotgun (WGS) entry which is preliminary data.</text>
</comment>
<dbReference type="Proteomes" id="UP001147747">
    <property type="component" value="Unassembled WGS sequence"/>
</dbReference>
<sequence>MTVLPEPSDWYRDQVVFLTGATGNLGGCLLYKLAVQLPTSKIYVLCRGSMRDAMTKWEASMPEQIEDILDTGKVQCLTGDITQPKLGLTSDELEILQKEVTVVMHSAAKLSFFQNLAESVRVNCVPVVELARLLSSFNRIKAFLHISTVSTQSFLPGGVVLENANKSSPDEEPAEKQLEDILSTGHSPHAENFLAPYSQSKYLAEQILLGMETTFKFPILIVRPTNIGPAIQHPYSCYGPEGAIPVHTFFQLLFEGGERRKLGDLDSLPQDLIVDEIPVDIAANACLFHLAIGSTGIVQAGAQLYVPTTFGQFIAQLRKYAPRKLVEKAAHVRVKRNVHFANHANDIIHHVSRGWEIDCTRTNDLKHTDGPIGLSLAGHDFESFVRRRITRQARSLESWIDNFDKD</sequence>
<dbReference type="GeneID" id="81376281"/>
<reference evidence="3" key="2">
    <citation type="journal article" date="2023" name="IMA Fungus">
        <title>Comparative genomic study of the Penicillium genus elucidates a diverse pangenome and 15 lateral gene transfer events.</title>
        <authorList>
            <person name="Petersen C."/>
            <person name="Sorensen T."/>
            <person name="Nielsen M.R."/>
            <person name="Sondergaard T.E."/>
            <person name="Sorensen J.L."/>
            <person name="Fitzpatrick D.A."/>
            <person name="Frisvad J.C."/>
            <person name="Nielsen K.L."/>
        </authorList>
    </citation>
    <scope>NUCLEOTIDE SEQUENCE</scope>
    <source>
        <strain evidence="3">IBT 29677</strain>
    </source>
</reference>
<dbReference type="InterPro" id="IPR013120">
    <property type="entry name" value="FAR_NAD-bd"/>
</dbReference>